<dbReference type="Pfam" id="PF01564">
    <property type="entry name" value="Spermine_synth"/>
    <property type="match status" value="1"/>
</dbReference>
<protein>
    <recommendedName>
        <fullName evidence="5">Methyltransferase domain-containing protein</fullName>
    </recommendedName>
</protein>
<dbReference type="Proteomes" id="UP000626109">
    <property type="component" value="Unassembled WGS sequence"/>
</dbReference>
<sequence>MSLRGVFGGLHERPAPGAKFAASAAAAAAVGKRGPTAEALKAAPAKKKRKKDKPADWQWPFAANHALPAPVRVNAAAIQVRNLLSQGCIAAARDAFLREAPGTHPALADLLPPLLRGADLEGALQAVRAAKSAAPLPQPALLASLLALPQGATLEAAQLQMPLIAASWQRHAWPDFAAGPRHKAARRALPRVRVEDGPEGSKHLLVDETFASLYRPGQASTGCVWDALAAPLLALPSLESSAPRVLILGLGGGSAARTIRALAPRAEIVGVEFDEAVVEAARSHFELDALGVEVVIGCALDFLQKETRCFDMVVDDVFIGSGRSVHKPSWCPKPFHDLAVKRVVQDGLLISNTIDEAKDVASGLRRQFPGLLKISVKGYCNHIFVAGPKSLDARALRGSVHRSPVLAGSLSELRFRDARSRRVKKVQSQARRAGPRHGGAWPFCSTATLRERLCGLVETIRKWT</sequence>
<accession>A0A813KN58</accession>
<dbReference type="PANTHER" id="PTHR43317">
    <property type="entry name" value="THERMOSPERMINE SYNTHASE ACAULIS5"/>
    <property type="match status" value="1"/>
</dbReference>
<organism evidence="3 4">
    <name type="scientific">Polarella glacialis</name>
    <name type="common">Dinoflagellate</name>
    <dbReference type="NCBI Taxonomy" id="89957"/>
    <lineage>
        <taxon>Eukaryota</taxon>
        <taxon>Sar</taxon>
        <taxon>Alveolata</taxon>
        <taxon>Dinophyceae</taxon>
        <taxon>Suessiales</taxon>
        <taxon>Suessiaceae</taxon>
        <taxon>Polarella</taxon>
    </lineage>
</organism>
<name>A0A813KN58_POLGL</name>
<dbReference type="AlphaFoldDB" id="A0A813KN58"/>
<dbReference type="SUPFAM" id="SSF53335">
    <property type="entry name" value="S-adenosyl-L-methionine-dependent methyltransferases"/>
    <property type="match status" value="1"/>
</dbReference>
<evidence type="ECO:0000256" key="1">
    <source>
        <dbReference type="ARBA" id="ARBA00023115"/>
    </source>
</evidence>
<gene>
    <name evidence="3" type="ORF">PGLA2088_LOCUS36631</name>
</gene>
<evidence type="ECO:0000313" key="4">
    <source>
        <dbReference type="Proteomes" id="UP000626109"/>
    </source>
</evidence>
<evidence type="ECO:0000256" key="2">
    <source>
        <dbReference type="SAM" id="MobiDB-lite"/>
    </source>
</evidence>
<comment type="caution">
    <text evidence="3">The sequence shown here is derived from an EMBL/GenBank/DDBJ whole genome shotgun (WGS) entry which is preliminary data.</text>
</comment>
<evidence type="ECO:0000313" key="3">
    <source>
        <dbReference type="EMBL" id="CAE8711715.1"/>
    </source>
</evidence>
<evidence type="ECO:0008006" key="5">
    <source>
        <dbReference type="Google" id="ProtNLM"/>
    </source>
</evidence>
<dbReference type="PANTHER" id="PTHR43317:SF1">
    <property type="entry name" value="THERMOSPERMINE SYNTHASE ACAULIS5"/>
    <property type="match status" value="1"/>
</dbReference>
<reference evidence="3" key="1">
    <citation type="submission" date="2021-02" db="EMBL/GenBank/DDBJ databases">
        <authorList>
            <person name="Dougan E. K."/>
            <person name="Rhodes N."/>
            <person name="Thang M."/>
            <person name="Chan C."/>
        </authorList>
    </citation>
    <scope>NUCLEOTIDE SEQUENCE</scope>
</reference>
<dbReference type="EMBL" id="CAJNNW010032203">
    <property type="protein sequence ID" value="CAE8711715.1"/>
    <property type="molecule type" value="Genomic_DNA"/>
</dbReference>
<dbReference type="CDD" id="cd02440">
    <property type="entry name" value="AdoMet_MTases"/>
    <property type="match status" value="1"/>
</dbReference>
<proteinExistence type="predicted"/>
<keyword evidence="1" id="KW-0620">Polyamine biosynthesis</keyword>
<dbReference type="InterPro" id="IPR029063">
    <property type="entry name" value="SAM-dependent_MTases_sf"/>
</dbReference>
<feature type="region of interest" description="Disordered" evidence="2">
    <location>
        <begin position="32"/>
        <end position="55"/>
    </location>
</feature>
<dbReference type="Gene3D" id="3.40.50.150">
    <property type="entry name" value="Vaccinia Virus protein VP39"/>
    <property type="match status" value="1"/>
</dbReference>
<dbReference type="GO" id="GO:0006596">
    <property type="term" value="P:polyamine biosynthetic process"/>
    <property type="evidence" value="ECO:0007669"/>
    <property type="project" value="UniProtKB-KW"/>
</dbReference>